<dbReference type="GO" id="GO:0003677">
    <property type="term" value="F:DNA binding"/>
    <property type="evidence" value="ECO:0007669"/>
    <property type="project" value="UniProtKB-UniRule"/>
</dbReference>
<keyword evidence="4" id="KW-1185">Reference proteome</keyword>
<dbReference type="PANTHER" id="PTHR13451">
    <property type="entry name" value="CLASS II CROSSOVER JUNCTION ENDONUCLEASE MUS81"/>
    <property type="match status" value="1"/>
</dbReference>
<dbReference type="EMBL" id="JANAVB010039212">
    <property type="protein sequence ID" value="KAJ6800122.1"/>
    <property type="molecule type" value="Genomic_DNA"/>
</dbReference>
<dbReference type="AlphaFoldDB" id="A0AAX6F2H4"/>
<proteinExistence type="inferred from homology"/>
<comment type="function">
    <text evidence="1">Interacts with EME1 to form a DNA structure-specific endonuclease with substrate preference for branched DNA structures with a 5'-end at the branch nick. Typical substrates include 3'-flap structures, D-loops, replication forks and nicked Holliday junctions. May be required in mitosis for the processing of stalled or collapsed replication fork intermediates. May be required in meiosis for the repair of meiosis-specific double strand breaks subsequent to single-end invasion (SEI).</text>
</comment>
<evidence type="ECO:0000256" key="1">
    <source>
        <dbReference type="RuleBase" id="RU369042"/>
    </source>
</evidence>
<keyword evidence="1" id="KW-0227">DNA damage</keyword>
<comment type="subunit">
    <text evidence="1">Interacts with EME1.</text>
</comment>
<dbReference type="InterPro" id="IPR042530">
    <property type="entry name" value="EME1/EME2_C"/>
</dbReference>
<dbReference type="GO" id="GO:0048257">
    <property type="term" value="F:3'-flap endonuclease activity"/>
    <property type="evidence" value="ECO:0007669"/>
    <property type="project" value="TreeGrafter"/>
</dbReference>
<protein>
    <recommendedName>
        <fullName evidence="1">Crossover junction endonuclease MUS81</fullName>
        <ecNumber evidence="1">3.1.22.-</ecNumber>
    </recommendedName>
</protein>
<comment type="subcellular location">
    <subcellularLocation>
        <location evidence="1">Nucleus</location>
    </subcellularLocation>
</comment>
<accession>A0AAX6F2H4</accession>
<keyword evidence="1" id="KW-0234">DNA repair</keyword>
<evidence type="ECO:0000313" key="3">
    <source>
        <dbReference type="EMBL" id="KAJ6810514.1"/>
    </source>
</evidence>
<dbReference type="InterPro" id="IPR033309">
    <property type="entry name" value="Mus81"/>
</dbReference>
<dbReference type="EMBL" id="JANAVB010032329">
    <property type="protein sequence ID" value="KAJ6810514.1"/>
    <property type="molecule type" value="Genomic_DNA"/>
</dbReference>
<keyword evidence="1" id="KW-0540">Nuclease</keyword>
<dbReference type="EC" id="3.1.22.-" evidence="1"/>
<keyword evidence="1" id="KW-0378">Hydrolase</keyword>
<dbReference type="GO" id="GO:0006308">
    <property type="term" value="P:DNA catabolic process"/>
    <property type="evidence" value="ECO:0007669"/>
    <property type="project" value="UniProtKB-UniRule"/>
</dbReference>
<dbReference type="GO" id="GO:0000712">
    <property type="term" value="P:resolution of meiotic recombination intermediates"/>
    <property type="evidence" value="ECO:0007669"/>
    <property type="project" value="TreeGrafter"/>
</dbReference>
<name>A0AAX6F2H4_IRIPA</name>
<dbReference type="GO" id="GO:0008821">
    <property type="term" value="F:crossover junction DNA endonuclease activity"/>
    <property type="evidence" value="ECO:0007669"/>
    <property type="project" value="UniProtKB-UniRule"/>
</dbReference>
<comment type="similarity">
    <text evidence="1">Belongs to the XPF family.</text>
</comment>
<evidence type="ECO:0000313" key="4">
    <source>
        <dbReference type="Proteomes" id="UP001140949"/>
    </source>
</evidence>
<dbReference type="Proteomes" id="UP001140949">
    <property type="component" value="Unassembled WGS sequence"/>
</dbReference>
<reference evidence="3" key="1">
    <citation type="journal article" date="2023" name="GigaByte">
        <title>Genome assembly of the bearded iris, Iris pallida Lam.</title>
        <authorList>
            <person name="Bruccoleri R.E."/>
            <person name="Oakeley E.J."/>
            <person name="Faust A.M.E."/>
            <person name="Altorfer M."/>
            <person name="Dessus-Babus S."/>
            <person name="Burckhardt D."/>
            <person name="Oertli M."/>
            <person name="Naumann U."/>
            <person name="Petersen F."/>
            <person name="Wong J."/>
        </authorList>
    </citation>
    <scope>NUCLEOTIDE SEQUENCE</scope>
    <source>
        <strain evidence="3">GSM-AAB239-AS_SAM_17_03QT</strain>
    </source>
</reference>
<comment type="caution">
    <text evidence="3">The sequence shown here is derived from an EMBL/GenBank/DDBJ whole genome shotgun (WGS) entry which is preliminary data.</text>
</comment>
<dbReference type="PANTHER" id="PTHR13451:SF0">
    <property type="entry name" value="CROSSOVER JUNCTION ENDONUCLEASE MUS81"/>
    <property type="match status" value="1"/>
</dbReference>
<dbReference type="GO" id="GO:0005634">
    <property type="term" value="C:nucleus"/>
    <property type="evidence" value="ECO:0007669"/>
    <property type="project" value="UniProtKB-SubCell"/>
</dbReference>
<keyword evidence="1" id="KW-0539">Nucleus</keyword>
<comment type="cofactor">
    <cofactor evidence="1">
        <name>Mg(2+)</name>
        <dbReference type="ChEBI" id="CHEBI:18420"/>
    </cofactor>
</comment>
<keyword evidence="1 3" id="KW-0255">Endonuclease</keyword>
<dbReference type="Gene3D" id="1.10.150.670">
    <property type="entry name" value="Crossover junction endonuclease EME1, DNA-binding domain"/>
    <property type="match status" value="1"/>
</dbReference>
<dbReference type="GO" id="GO:0046872">
    <property type="term" value="F:metal ion binding"/>
    <property type="evidence" value="ECO:0007669"/>
    <property type="project" value="UniProtKB-UniRule"/>
</dbReference>
<organism evidence="3 4">
    <name type="scientific">Iris pallida</name>
    <name type="common">Sweet iris</name>
    <dbReference type="NCBI Taxonomy" id="29817"/>
    <lineage>
        <taxon>Eukaryota</taxon>
        <taxon>Viridiplantae</taxon>
        <taxon>Streptophyta</taxon>
        <taxon>Embryophyta</taxon>
        <taxon>Tracheophyta</taxon>
        <taxon>Spermatophyta</taxon>
        <taxon>Magnoliopsida</taxon>
        <taxon>Liliopsida</taxon>
        <taxon>Asparagales</taxon>
        <taxon>Iridaceae</taxon>
        <taxon>Iridoideae</taxon>
        <taxon>Irideae</taxon>
        <taxon>Iris</taxon>
    </lineage>
</organism>
<sequence>MVILQNQSVSITAHIFQMGKARTTGVCPSFVILFKKCQDLEKMAVSDVSALQLMQVPQVTEDVALAVTVLYPTLLSMARAYSQLEENVRAQEEMLKNQC</sequence>
<evidence type="ECO:0000313" key="2">
    <source>
        <dbReference type="EMBL" id="KAJ6800122.1"/>
    </source>
</evidence>
<keyword evidence="1" id="KW-0233">DNA recombination</keyword>
<dbReference type="GO" id="GO:0048476">
    <property type="term" value="C:Holliday junction resolvase complex"/>
    <property type="evidence" value="ECO:0007669"/>
    <property type="project" value="UniProtKB-UniRule"/>
</dbReference>
<keyword evidence="1" id="KW-0479">Metal-binding</keyword>
<keyword evidence="1" id="KW-0460">Magnesium</keyword>
<gene>
    <name evidence="3" type="ORF">M6B38_156600</name>
    <name evidence="2" type="ORF">M6B38_204920</name>
</gene>
<dbReference type="GO" id="GO:0000727">
    <property type="term" value="P:double-strand break repair via break-induced replication"/>
    <property type="evidence" value="ECO:0007669"/>
    <property type="project" value="UniProtKB-UniRule"/>
</dbReference>
<reference evidence="3" key="2">
    <citation type="submission" date="2023-04" db="EMBL/GenBank/DDBJ databases">
        <authorList>
            <person name="Bruccoleri R.E."/>
            <person name="Oakeley E.J."/>
            <person name="Faust A.-M."/>
            <person name="Dessus-Babus S."/>
            <person name="Altorfer M."/>
            <person name="Burckhardt D."/>
            <person name="Oertli M."/>
            <person name="Naumann U."/>
            <person name="Petersen F."/>
            <person name="Wong J."/>
        </authorList>
    </citation>
    <scope>NUCLEOTIDE SEQUENCE</scope>
    <source>
        <strain evidence="3">GSM-AAB239-AS_SAM_17_03QT</strain>
        <tissue evidence="3">Leaf</tissue>
    </source>
</reference>
<dbReference type="GO" id="GO:0031573">
    <property type="term" value="P:mitotic intra-S DNA damage checkpoint signaling"/>
    <property type="evidence" value="ECO:0007669"/>
    <property type="project" value="TreeGrafter"/>
</dbReference>